<reference evidence="2 3" key="1">
    <citation type="submission" date="2023-03" db="EMBL/GenBank/DDBJ databases">
        <title>High recombination rates correlate with genetic variation in Cardiocondyla obscurior ants.</title>
        <authorList>
            <person name="Errbii M."/>
        </authorList>
    </citation>
    <scope>NUCLEOTIDE SEQUENCE [LARGE SCALE GENOMIC DNA]</scope>
    <source>
        <strain evidence="2">Alpha-2009</strain>
        <tissue evidence="2">Whole body</tissue>
    </source>
</reference>
<evidence type="ECO:0000256" key="1">
    <source>
        <dbReference type="SAM" id="MobiDB-lite"/>
    </source>
</evidence>
<dbReference type="AlphaFoldDB" id="A0AAW2FB59"/>
<dbReference type="Proteomes" id="UP001430953">
    <property type="component" value="Unassembled WGS sequence"/>
</dbReference>
<comment type="caution">
    <text evidence="2">The sequence shown here is derived from an EMBL/GenBank/DDBJ whole genome shotgun (WGS) entry which is preliminary data.</text>
</comment>
<keyword evidence="3" id="KW-1185">Reference proteome</keyword>
<organism evidence="2 3">
    <name type="scientific">Cardiocondyla obscurior</name>
    <dbReference type="NCBI Taxonomy" id="286306"/>
    <lineage>
        <taxon>Eukaryota</taxon>
        <taxon>Metazoa</taxon>
        <taxon>Ecdysozoa</taxon>
        <taxon>Arthropoda</taxon>
        <taxon>Hexapoda</taxon>
        <taxon>Insecta</taxon>
        <taxon>Pterygota</taxon>
        <taxon>Neoptera</taxon>
        <taxon>Endopterygota</taxon>
        <taxon>Hymenoptera</taxon>
        <taxon>Apocrita</taxon>
        <taxon>Aculeata</taxon>
        <taxon>Formicoidea</taxon>
        <taxon>Formicidae</taxon>
        <taxon>Myrmicinae</taxon>
        <taxon>Cardiocondyla</taxon>
    </lineage>
</organism>
<protein>
    <submittedName>
        <fullName evidence="2">Uncharacterized protein</fullName>
    </submittedName>
</protein>
<sequence>MRLSGRKHSHRSRGFLSAESDESDFSGFDRSMAASCAPGQRYISMHLRRFYPADSRGLYAQKVRNLMALTNEISSFSQKRSISSSNPFLLASIVYRRRRRRKDEIAVNRSETNYTLLVLITTSSMNNCYRACTSVPREFASDEIIQGGDTAGVP</sequence>
<name>A0AAW2FB59_9HYME</name>
<gene>
    <name evidence="2" type="ORF">PUN28_013390</name>
</gene>
<feature type="compositionally biased region" description="Basic residues" evidence="1">
    <location>
        <begin position="1"/>
        <end position="13"/>
    </location>
</feature>
<accession>A0AAW2FB59</accession>
<proteinExistence type="predicted"/>
<feature type="region of interest" description="Disordered" evidence="1">
    <location>
        <begin position="1"/>
        <end position="24"/>
    </location>
</feature>
<dbReference type="EMBL" id="JADYXP020000013">
    <property type="protein sequence ID" value="KAL0112118.1"/>
    <property type="molecule type" value="Genomic_DNA"/>
</dbReference>
<evidence type="ECO:0000313" key="2">
    <source>
        <dbReference type="EMBL" id="KAL0112118.1"/>
    </source>
</evidence>
<evidence type="ECO:0000313" key="3">
    <source>
        <dbReference type="Proteomes" id="UP001430953"/>
    </source>
</evidence>